<organism evidence="2 3">
    <name type="scientific">Facklamia languida CCUG 37842</name>
    <dbReference type="NCBI Taxonomy" id="883113"/>
    <lineage>
        <taxon>Bacteria</taxon>
        <taxon>Bacillati</taxon>
        <taxon>Bacillota</taxon>
        <taxon>Bacilli</taxon>
        <taxon>Lactobacillales</taxon>
        <taxon>Aerococcaceae</taxon>
        <taxon>Facklamia</taxon>
    </lineage>
</organism>
<dbReference type="HOGENOM" id="CLU_2450210_0_0_9"/>
<accession>H3NI50</accession>
<comment type="caution">
    <text evidence="2">The sequence shown here is derived from an EMBL/GenBank/DDBJ whole genome shotgun (WGS) entry which is preliminary data.</text>
</comment>
<keyword evidence="1" id="KW-0472">Membrane</keyword>
<evidence type="ECO:0000256" key="1">
    <source>
        <dbReference type="SAM" id="Phobius"/>
    </source>
</evidence>
<reference evidence="2 3" key="1">
    <citation type="submission" date="2012-01" db="EMBL/GenBank/DDBJ databases">
        <title>The Genome Sequence of Facklamia languida CCUG 37842.</title>
        <authorList>
            <consortium name="The Broad Institute Genome Sequencing Platform"/>
            <person name="Earl A."/>
            <person name="Ward D."/>
            <person name="Feldgarden M."/>
            <person name="Gevers D."/>
            <person name="Huys G."/>
            <person name="Young S.K."/>
            <person name="Zeng Q."/>
            <person name="Gargeya S."/>
            <person name="Fitzgerald M."/>
            <person name="Haas B."/>
            <person name="Abouelleil A."/>
            <person name="Alvarado L."/>
            <person name="Arachchi H.M."/>
            <person name="Berlin A."/>
            <person name="Chapman S.B."/>
            <person name="Gearin G."/>
            <person name="Goldberg J."/>
            <person name="Griggs A."/>
            <person name="Gujja S."/>
            <person name="Hansen M."/>
            <person name="Heiman D."/>
            <person name="Howarth C."/>
            <person name="Larimer J."/>
            <person name="Lui A."/>
            <person name="MacDonald P.J.P."/>
            <person name="McCowen C."/>
            <person name="Montmayeur A."/>
            <person name="Murphy C."/>
            <person name="Neiman D."/>
            <person name="Pearson M."/>
            <person name="Priest M."/>
            <person name="Roberts A."/>
            <person name="Saif S."/>
            <person name="Shea T."/>
            <person name="Sisk P."/>
            <person name="Stolte C."/>
            <person name="Sykes S."/>
            <person name="Wortman J."/>
            <person name="Nusbaum C."/>
            <person name="Birren B."/>
        </authorList>
    </citation>
    <scope>NUCLEOTIDE SEQUENCE [LARGE SCALE GENOMIC DNA]</scope>
    <source>
        <strain evidence="2 3">CCUG 37842</strain>
    </source>
</reference>
<keyword evidence="1" id="KW-1133">Transmembrane helix</keyword>
<gene>
    <name evidence="2" type="ORF">HMPREF9708_00478</name>
</gene>
<evidence type="ECO:0000313" key="2">
    <source>
        <dbReference type="EMBL" id="EHR37849.1"/>
    </source>
</evidence>
<dbReference type="eggNOG" id="ENOG502ZE61">
    <property type="taxonomic scope" value="Bacteria"/>
</dbReference>
<keyword evidence="3" id="KW-1185">Reference proteome</keyword>
<evidence type="ECO:0000313" key="3">
    <source>
        <dbReference type="Proteomes" id="UP000006190"/>
    </source>
</evidence>
<dbReference type="AlphaFoldDB" id="H3NI50"/>
<dbReference type="PATRIC" id="fig|883113.3.peg.481"/>
<name>H3NI50_9LACT</name>
<sequence>MAREEELNSKIEREITKQIQEFDRRVDRTGWPILIIGIIVLFLLIYLLTNLFSIPTNKQNGGSHHAVDERIERLENRVSSLEDQLKTSE</sequence>
<proteinExistence type="predicted"/>
<dbReference type="EMBL" id="AGEG01000003">
    <property type="protein sequence ID" value="EHR37849.1"/>
    <property type="molecule type" value="Genomic_DNA"/>
</dbReference>
<dbReference type="Proteomes" id="UP000006190">
    <property type="component" value="Unassembled WGS sequence"/>
</dbReference>
<dbReference type="STRING" id="883113.HMPREF9708_00478"/>
<dbReference type="OrthoDB" id="2139922at2"/>
<keyword evidence="1" id="KW-0812">Transmembrane</keyword>
<protein>
    <submittedName>
        <fullName evidence="2">Uncharacterized protein</fullName>
    </submittedName>
</protein>
<dbReference type="RefSeq" id="WP_006308465.1">
    <property type="nucleotide sequence ID" value="NZ_JH601133.1"/>
</dbReference>
<feature type="transmembrane region" description="Helical" evidence="1">
    <location>
        <begin position="31"/>
        <end position="49"/>
    </location>
</feature>